<dbReference type="Pfam" id="PF14009">
    <property type="entry name" value="PADRE"/>
    <property type="match status" value="1"/>
</dbReference>
<name>A0A6J1DWJ0_MOMCH</name>
<protein>
    <submittedName>
        <fullName evidence="2">Uncharacterized protein LOC111025158</fullName>
    </submittedName>
</protein>
<dbReference type="Proteomes" id="UP000504603">
    <property type="component" value="Unplaced"/>
</dbReference>
<evidence type="ECO:0000313" key="2">
    <source>
        <dbReference type="RefSeq" id="XP_022158695.1"/>
    </source>
</evidence>
<organism evidence="1 2">
    <name type="scientific">Momordica charantia</name>
    <name type="common">Bitter gourd</name>
    <name type="synonym">Balsam pear</name>
    <dbReference type="NCBI Taxonomy" id="3673"/>
    <lineage>
        <taxon>Eukaryota</taxon>
        <taxon>Viridiplantae</taxon>
        <taxon>Streptophyta</taxon>
        <taxon>Embryophyta</taxon>
        <taxon>Tracheophyta</taxon>
        <taxon>Spermatophyta</taxon>
        <taxon>Magnoliopsida</taxon>
        <taxon>eudicotyledons</taxon>
        <taxon>Gunneridae</taxon>
        <taxon>Pentapetalae</taxon>
        <taxon>rosids</taxon>
        <taxon>fabids</taxon>
        <taxon>Cucurbitales</taxon>
        <taxon>Cucurbitaceae</taxon>
        <taxon>Momordiceae</taxon>
        <taxon>Momordica</taxon>
    </lineage>
</organism>
<dbReference type="KEGG" id="mcha:111025158"/>
<evidence type="ECO:0000313" key="1">
    <source>
        <dbReference type="Proteomes" id="UP000504603"/>
    </source>
</evidence>
<dbReference type="RefSeq" id="XP_022158695.1">
    <property type="nucleotide sequence ID" value="XM_022303003.1"/>
</dbReference>
<keyword evidence="1" id="KW-1185">Reference proteome</keyword>
<gene>
    <name evidence="2" type="primary">LOC111025158</name>
</gene>
<dbReference type="InterPro" id="IPR025322">
    <property type="entry name" value="PADRE_dom"/>
</dbReference>
<sequence>MGVCVSTQTTNSSRRGITVSQLESIHRRSTIKIVHMDGLIEEFADPIKASKIASRNPNFLLCNSEQMLIGSCVPALSGDEDLQLGQIYFLIPRCQAHTPLSLPDLCNLAIKASSALRNHRAASLFR</sequence>
<reference evidence="2" key="1">
    <citation type="submission" date="2025-08" db="UniProtKB">
        <authorList>
            <consortium name="RefSeq"/>
        </authorList>
    </citation>
    <scope>IDENTIFICATION</scope>
    <source>
        <strain evidence="2">OHB3-1</strain>
    </source>
</reference>
<dbReference type="AlphaFoldDB" id="A0A6J1DWJ0"/>
<proteinExistence type="predicted"/>
<accession>A0A6J1DWJ0</accession>
<dbReference type="GeneID" id="111025158"/>
<dbReference type="OrthoDB" id="1919386at2759"/>
<dbReference type="PANTHER" id="PTHR33052">
    <property type="entry name" value="DUF4228 DOMAIN PROTEIN-RELATED"/>
    <property type="match status" value="1"/>
</dbReference>